<dbReference type="Gene3D" id="2.40.160.130">
    <property type="entry name" value="Capsule assembly protein Wzi"/>
    <property type="match status" value="1"/>
</dbReference>
<protein>
    <recommendedName>
        <fullName evidence="3">Alginate export domain-containing protein</fullName>
    </recommendedName>
</protein>
<dbReference type="OrthoDB" id="2111300at2"/>
<dbReference type="InterPro" id="IPR038636">
    <property type="entry name" value="Wzi_sf"/>
</dbReference>
<evidence type="ECO:0008006" key="3">
    <source>
        <dbReference type="Google" id="ProtNLM"/>
    </source>
</evidence>
<dbReference type="STRING" id="1963862.B4O97_07950"/>
<dbReference type="RefSeq" id="WP_083049820.1">
    <property type="nucleotide sequence ID" value="NZ_MWQY01000007.1"/>
</dbReference>
<reference evidence="1 2" key="1">
    <citation type="submission" date="2017-03" db="EMBL/GenBank/DDBJ databases">
        <title>Draft Genome sequence of Marispirochaeta sp. strain JC444.</title>
        <authorList>
            <person name="Shivani Y."/>
            <person name="Subhash Y."/>
            <person name="Sasikala C."/>
            <person name="Ramana C."/>
        </authorList>
    </citation>
    <scope>NUCLEOTIDE SEQUENCE [LARGE SCALE GENOMIC DNA]</scope>
    <source>
        <strain evidence="1 2">JC444</strain>
    </source>
</reference>
<comment type="caution">
    <text evidence="1">The sequence shown here is derived from an EMBL/GenBank/DDBJ whole genome shotgun (WGS) entry which is preliminary data.</text>
</comment>
<evidence type="ECO:0000313" key="2">
    <source>
        <dbReference type="Proteomes" id="UP000192343"/>
    </source>
</evidence>
<sequence length="433" mass="48729">MKQQWILLVILTAVFGAGLHAEEEGFNDGSFFEKEDQTVPASSPLEIGGRLELSTRYAVNDDGFGDGEELLSVPELRLDLDFRGKKTDIRVSGRVEQIPGEKQAQGRIDEAYLRYYARYFDLEIGYMKPIWGPGDKVHAVDILTPMDYSDFINPDYAERKEAEAMIKLNIPAKDGLLELVYLPVFTPDTIPWEGTWVPRDVAEVQEAMTFYGISTLSEEETADFSHSSFAFRYTESIGSFDLGGIYYLGYYRQPTVNIADESLSYDQVNMVGIHGTAVAGELTLRAEAGWYATGDYQGDDPEVRNSEFRWVGGFDCNLPVSRININIQETGTLLLNSDAIESPQDVQINSPTTENMLILCIRDSWNRNTVEPELKFILGLEDRDYLLKPSIKALFHDELEFSLAASIFGGDEGGNFGHFDERDFIELSFSCLF</sequence>
<dbReference type="AlphaFoldDB" id="A0A1Y1RZB6"/>
<gene>
    <name evidence="1" type="ORF">B4O97_07950</name>
</gene>
<accession>A0A1Y1RZB6</accession>
<organism evidence="1 2">
    <name type="scientific">Marispirochaeta aestuarii</name>
    <dbReference type="NCBI Taxonomy" id="1963862"/>
    <lineage>
        <taxon>Bacteria</taxon>
        <taxon>Pseudomonadati</taxon>
        <taxon>Spirochaetota</taxon>
        <taxon>Spirochaetia</taxon>
        <taxon>Spirochaetales</taxon>
        <taxon>Spirochaetaceae</taxon>
        <taxon>Marispirochaeta</taxon>
    </lineage>
</organism>
<dbReference type="Proteomes" id="UP000192343">
    <property type="component" value="Unassembled WGS sequence"/>
</dbReference>
<proteinExistence type="predicted"/>
<name>A0A1Y1RZB6_9SPIO</name>
<evidence type="ECO:0000313" key="1">
    <source>
        <dbReference type="EMBL" id="ORC35992.1"/>
    </source>
</evidence>
<dbReference type="EMBL" id="MWQY01000007">
    <property type="protein sequence ID" value="ORC35992.1"/>
    <property type="molecule type" value="Genomic_DNA"/>
</dbReference>
<keyword evidence="2" id="KW-1185">Reference proteome</keyword>